<evidence type="ECO:0000259" key="11">
    <source>
        <dbReference type="PROSITE" id="PS51215"/>
    </source>
</evidence>
<feature type="compositionally biased region" description="Low complexity" evidence="8">
    <location>
        <begin position="319"/>
        <end position="332"/>
    </location>
</feature>
<feature type="region of interest" description="Disordered" evidence="8">
    <location>
        <begin position="144"/>
        <end position="185"/>
    </location>
</feature>
<dbReference type="Gene3D" id="2.170.270.10">
    <property type="entry name" value="SET domain"/>
    <property type="match status" value="1"/>
</dbReference>
<dbReference type="GO" id="GO:0042054">
    <property type="term" value="F:histone methyltransferase activity"/>
    <property type="evidence" value="ECO:0007669"/>
    <property type="project" value="InterPro"/>
</dbReference>
<dbReference type="PROSITE" id="PS50280">
    <property type="entry name" value="SET"/>
    <property type="match status" value="1"/>
</dbReference>
<feature type="region of interest" description="Disordered" evidence="8">
    <location>
        <begin position="226"/>
        <end position="262"/>
    </location>
</feature>
<gene>
    <name evidence="12" type="ORF">L486_03733</name>
</gene>
<feature type="domain" description="Post-SET" evidence="10">
    <location>
        <begin position="588"/>
        <end position="604"/>
    </location>
</feature>
<evidence type="ECO:0000313" key="13">
    <source>
        <dbReference type="Proteomes" id="UP000092583"/>
    </source>
</evidence>
<dbReference type="InterPro" id="IPR046341">
    <property type="entry name" value="SET_dom_sf"/>
</dbReference>
<feature type="region of interest" description="Disordered" evidence="8">
    <location>
        <begin position="41"/>
        <end position="77"/>
    </location>
</feature>
<reference evidence="13" key="2">
    <citation type="submission" date="2013-12" db="EMBL/GenBank/DDBJ databases">
        <title>Evolution of pathogenesis and genome organization in the Tremellales.</title>
        <authorList>
            <person name="Cuomo C."/>
            <person name="Litvintseva A."/>
            <person name="Heitman J."/>
            <person name="Chen Y."/>
            <person name="Sun S."/>
            <person name="Springer D."/>
            <person name="Dromer F."/>
            <person name="Young S."/>
            <person name="Zeng Q."/>
            <person name="Chapman S."/>
            <person name="Gujja S."/>
            <person name="Saif S."/>
            <person name="Birren B."/>
        </authorList>
    </citation>
    <scope>NUCLEOTIDE SEQUENCE [LARGE SCALE GENOMIC DNA]</scope>
    <source>
        <strain evidence="13">CBS 10435</strain>
    </source>
</reference>
<feature type="region of interest" description="Disordered" evidence="8">
    <location>
        <begin position="745"/>
        <end position="792"/>
    </location>
</feature>
<dbReference type="SMART" id="SM00508">
    <property type="entry name" value="PostSET"/>
    <property type="match status" value="1"/>
</dbReference>
<protein>
    <recommendedName>
        <fullName evidence="14">Histone-lysine N-methyltransferase ASH1L</fullName>
    </recommendedName>
</protein>
<accession>A0A1B9IUQ0</accession>
<name>A0A1B9IUQ0_9TREE</name>
<keyword evidence="4" id="KW-0489">Methyltransferase</keyword>
<dbReference type="InterPro" id="IPR006560">
    <property type="entry name" value="AWS_dom"/>
</dbReference>
<dbReference type="STRING" id="1331196.A0A1B9IUQ0"/>
<evidence type="ECO:0008006" key="14">
    <source>
        <dbReference type="Google" id="ProtNLM"/>
    </source>
</evidence>
<dbReference type="InterPro" id="IPR001214">
    <property type="entry name" value="SET_dom"/>
</dbReference>
<evidence type="ECO:0000256" key="8">
    <source>
        <dbReference type="SAM" id="MobiDB-lite"/>
    </source>
</evidence>
<keyword evidence="3" id="KW-0158">Chromosome</keyword>
<dbReference type="OrthoDB" id="308383at2759"/>
<evidence type="ECO:0000256" key="2">
    <source>
        <dbReference type="ARBA" id="ARBA00004286"/>
    </source>
</evidence>
<feature type="region of interest" description="Disordered" evidence="8">
    <location>
        <begin position="101"/>
        <end position="123"/>
    </location>
</feature>
<feature type="compositionally biased region" description="Polar residues" evidence="8">
    <location>
        <begin position="174"/>
        <end position="185"/>
    </location>
</feature>
<dbReference type="PROSITE" id="PS51215">
    <property type="entry name" value="AWS"/>
    <property type="match status" value="1"/>
</dbReference>
<evidence type="ECO:0000256" key="7">
    <source>
        <dbReference type="ARBA" id="ARBA00023242"/>
    </source>
</evidence>
<dbReference type="InterPro" id="IPR050777">
    <property type="entry name" value="SET2_Histone-Lys_MeTrsfase"/>
</dbReference>
<evidence type="ECO:0000259" key="9">
    <source>
        <dbReference type="PROSITE" id="PS50280"/>
    </source>
</evidence>
<sequence>MAPIKQPDLKKKKRTFFKSTLDIAIPILKDDSVKKQEKGKVVLPTKKSQSQELTLAANSTKPEVNSRTGKTTGVEKKKKDSVYKKVKVYTSKAKSKAQAIVGRSTRSIDRSSKSSVIGTNKSSRTVSVSTKNAKALTKIPKAKATPIDMDKGKKNNVIGTSKSVKGKKEVIPKMQSSSKVVNTTRSRSITLSKPNVQKKKYMVITARSIKATKEILSKRILSTYKSKSQKSQTVAESQKQKESQIGLETRVKSSTGGSSSKSLKKEYMTAGFYCQDPHPPSTKQLHNKILSIRKTESKNAKSQSQRGKSDTAVGRSTRSKQASSSTTTMTKKNNGSASKDEQNVSVSFPPLPYDHGYDLFFKQEHEFTLPYNIMKEKLDGKLDGKKKPMAYSRISKNIYPERQKYQTDFHAICKCSPESKCSDQCINRLMSYLCGKDCPAGDECTNKTLRKRKGASYKVVYTGSRGFGIVLTQDVKEGDFVMDYRGEVITMDTFMERIQNEYKGTKNFYALAYDQDEVIDAGMKGNDARFINHGCAPNLEVRKFEIAGDGLEEYEVGMWALRDIKAGEELFYDYNFESFGVAAQSDELRTKCHCGAPNCIGFLGRKAGEKTAKGLAAELASKAKTLTIKKSTKKTSKIRKSTSMGATLQGSTAVMGLMEDTPSIISDSGPISSQSSVSLKTPSESSVDVVIGPASSTTSSVELTTKTSGRKRKSEVSTLDVDSSIIAKKRSRKSETVPVISITAKKAKPRKSEPVPASEASLPNSSTILTPTKTKKYKPRKSEPILPSQGKTLNPRISMAEVREAARIKKAEIVKARRGVPKGWVILPLGTSTGTSTSVASNAGPGITGGRKPPRDRSSLG</sequence>
<dbReference type="Pfam" id="PF17907">
    <property type="entry name" value="AWS"/>
    <property type="match status" value="1"/>
</dbReference>
<feature type="domain" description="AWS" evidence="11">
    <location>
        <begin position="408"/>
        <end position="453"/>
    </location>
</feature>
<keyword evidence="13" id="KW-1185">Reference proteome</keyword>
<dbReference type="GO" id="GO:0005634">
    <property type="term" value="C:nucleus"/>
    <property type="evidence" value="ECO:0007669"/>
    <property type="project" value="UniProtKB-SubCell"/>
</dbReference>
<dbReference type="SMART" id="SM00317">
    <property type="entry name" value="SET"/>
    <property type="match status" value="1"/>
</dbReference>
<dbReference type="GO" id="GO:0005694">
    <property type="term" value="C:chromosome"/>
    <property type="evidence" value="ECO:0007669"/>
    <property type="project" value="UniProtKB-SubCell"/>
</dbReference>
<dbReference type="SUPFAM" id="SSF82199">
    <property type="entry name" value="SET domain"/>
    <property type="match status" value="1"/>
</dbReference>
<organism evidence="12 13">
    <name type="scientific">Kwoniella mangroviensis CBS 10435</name>
    <dbReference type="NCBI Taxonomy" id="1331196"/>
    <lineage>
        <taxon>Eukaryota</taxon>
        <taxon>Fungi</taxon>
        <taxon>Dikarya</taxon>
        <taxon>Basidiomycota</taxon>
        <taxon>Agaricomycotina</taxon>
        <taxon>Tremellomycetes</taxon>
        <taxon>Tremellales</taxon>
        <taxon>Cryptococcaceae</taxon>
        <taxon>Kwoniella</taxon>
    </lineage>
</organism>
<feature type="domain" description="SET" evidence="9">
    <location>
        <begin position="455"/>
        <end position="575"/>
    </location>
</feature>
<evidence type="ECO:0000256" key="1">
    <source>
        <dbReference type="ARBA" id="ARBA00004123"/>
    </source>
</evidence>
<dbReference type="GO" id="GO:0032259">
    <property type="term" value="P:methylation"/>
    <property type="evidence" value="ECO:0007669"/>
    <property type="project" value="UniProtKB-KW"/>
</dbReference>
<evidence type="ECO:0000256" key="5">
    <source>
        <dbReference type="ARBA" id="ARBA00022679"/>
    </source>
</evidence>
<dbReference type="PANTHER" id="PTHR22884">
    <property type="entry name" value="SET DOMAIN PROTEINS"/>
    <property type="match status" value="1"/>
</dbReference>
<dbReference type="SMART" id="SM00570">
    <property type="entry name" value="AWS"/>
    <property type="match status" value="1"/>
</dbReference>
<reference evidence="12 13" key="1">
    <citation type="submission" date="2013-07" db="EMBL/GenBank/DDBJ databases">
        <title>The Genome Sequence of Kwoniella mangroviensis CBS10435.</title>
        <authorList>
            <consortium name="The Broad Institute Genome Sequencing Platform"/>
            <person name="Cuomo C."/>
            <person name="Litvintseva A."/>
            <person name="Chen Y."/>
            <person name="Heitman J."/>
            <person name="Sun S."/>
            <person name="Springer D."/>
            <person name="Dromer F."/>
            <person name="Young S.K."/>
            <person name="Zeng Q."/>
            <person name="Gargeya S."/>
            <person name="Fitzgerald M."/>
            <person name="Abouelleil A."/>
            <person name="Alvarado L."/>
            <person name="Berlin A.M."/>
            <person name="Chapman S.B."/>
            <person name="Dewar J."/>
            <person name="Goldberg J."/>
            <person name="Griggs A."/>
            <person name="Gujja S."/>
            <person name="Hansen M."/>
            <person name="Howarth C."/>
            <person name="Imamovic A."/>
            <person name="Larimer J."/>
            <person name="McCowan C."/>
            <person name="Murphy C."/>
            <person name="Pearson M."/>
            <person name="Priest M."/>
            <person name="Roberts A."/>
            <person name="Saif S."/>
            <person name="Shea T."/>
            <person name="Sykes S."/>
            <person name="Wortman J."/>
            <person name="Nusbaum C."/>
            <person name="Birren B."/>
        </authorList>
    </citation>
    <scope>NUCLEOTIDE SEQUENCE [LARGE SCALE GENOMIC DNA]</scope>
    <source>
        <strain evidence="12 13">CBS 10435</strain>
    </source>
</reference>
<evidence type="ECO:0000256" key="3">
    <source>
        <dbReference type="ARBA" id="ARBA00022454"/>
    </source>
</evidence>
<evidence type="ECO:0000259" key="10">
    <source>
        <dbReference type="PROSITE" id="PS50868"/>
    </source>
</evidence>
<keyword evidence="6" id="KW-0949">S-adenosyl-L-methionine</keyword>
<proteinExistence type="predicted"/>
<keyword evidence="5" id="KW-0808">Transferase</keyword>
<evidence type="ECO:0000256" key="6">
    <source>
        <dbReference type="ARBA" id="ARBA00022691"/>
    </source>
</evidence>
<feature type="region of interest" description="Disordered" evidence="8">
    <location>
        <begin position="828"/>
        <end position="861"/>
    </location>
</feature>
<comment type="subcellular location">
    <subcellularLocation>
        <location evidence="2">Chromosome</location>
    </subcellularLocation>
    <subcellularLocation>
        <location evidence="1">Nucleus</location>
    </subcellularLocation>
</comment>
<evidence type="ECO:0000256" key="4">
    <source>
        <dbReference type="ARBA" id="ARBA00022603"/>
    </source>
</evidence>
<dbReference type="AlphaFoldDB" id="A0A1B9IUQ0"/>
<dbReference type="InterPro" id="IPR003616">
    <property type="entry name" value="Post-SET_dom"/>
</dbReference>
<feature type="region of interest" description="Disordered" evidence="8">
    <location>
        <begin position="295"/>
        <end position="345"/>
    </location>
</feature>
<keyword evidence="7" id="KW-0539">Nucleus</keyword>
<dbReference type="EMBL" id="KI669461">
    <property type="protein sequence ID" value="OCF59230.1"/>
    <property type="molecule type" value="Genomic_DNA"/>
</dbReference>
<evidence type="ECO:0000313" key="12">
    <source>
        <dbReference type="EMBL" id="OCF59230.1"/>
    </source>
</evidence>
<dbReference type="PROSITE" id="PS50868">
    <property type="entry name" value="POST_SET"/>
    <property type="match status" value="1"/>
</dbReference>
<feature type="compositionally biased region" description="Low complexity" evidence="8">
    <location>
        <begin position="252"/>
        <end position="261"/>
    </location>
</feature>
<dbReference type="Pfam" id="PF00856">
    <property type="entry name" value="SET"/>
    <property type="match status" value="1"/>
</dbReference>
<feature type="compositionally biased region" description="Polar residues" evidence="8">
    <location>
        <begin position="46"/>
        <end position="67"/>
    </location>
</feature>
<dbReference type="Proteomes" id="UP000092583">
    <property type="component" value="Unassembled WGS sequence"/>
</dbReference>